<dbReference type="InterPro" id="IPR036086">
    <property type="entry name" value="ParB/Sulfiredoxin_sf"/>
</dbReference>
<reference evidence="4" key="1">
    <citation type="submission" date="2023-07" db="EMBL/GenBank/DDBJ databases">
        <title>Paracoccus sp. MBLB3053 whole genome sequence.</title>
        <authorList>
            <person name="Hwang C.Y."/>
            <person name="Cho E.-S."/>
            <person name="Seo M.-J."/>
        </authorList>
    </citation>
    <scope>NUCLEOTIDE SEQUENCE [LARGE SCALE GENOMIC DNA]</scope>
    <source>
        <strain evidence="4">MBLB3053</strain>
    </source>
</reference>
<proteinExistence type="inferred from homology"/>
<dbReference type="InterPro" id="IPR003115">
    <property type="entry name" value="ParB_N"/>
</dbReference>
<dbReference type="Pfam" id="PF02195">
    <property type="entry name" value="ParB_N"/>
    <property type="match status" value="1"/>
</dbReference>
<dbReference type="Proteomes" id="UP001269144">
    <property type="component" value="Unassembled WGS sequence"/>
</dbReference>
<dbReference type="CDD" id="cd16406">
    <property type="entry name" value="ParB_N_like"/>
    <property type="match status" value="1"/>
</dbReference>
<dbReference type="PANTHER" id="PTHR33375:SF7">
    <property type="entry name" value="CHROMOSOME 2-PARTITIONING PROTEIN PARB-RELATED"/>
    <property type="match status" value="1"/>
</dbReference>
<dbReference type="PANTHER" id="PTHR33375">
    <property type="entry name" value="CHROMOSOME-PARTITIONING PROTEIN PARB-RELATED"/>
    <property type="match status" value="1"/>
</dbReference>
<evidence type="ECO:0000259" key="2">
    <source>
        <dbReference type="SMART" id="SM00470"/>
    </source>
</evidence>
<dbReference type="InterPro" id="IPR041468">
    <property type="entry name" value="HTH_ParB/Spo0J"/>
</dbReference>
<dbReference type="Gene3D" id="3.90.1530.30">
    <property type="match status" value="1"/>
</dbReference>
<dbReference type="InterPro" id="IPR050336">
    <property type="entry name" value="Chromosome_partition/occlusion"/>
</dbReference>
<evidence type="ECO:0000313" key="3">
    <source>
        <dbReference type="EMBL" id="MDS9470275.1"/>
    </source>
</evidence>
<dbReference type="NCBIfam" id="TIGR00180">
    <property type="entry name" value="parB_part"/>
    <property type="match status" value="1"/>
</dbReference>
<dbReference type="SUPFAM" id="SSF110849">
    <property type="entry name" value="ParB/Sulfiredoxin"/>
    <property type="match status" value="1"/>
</dbReference>
<dbReference type="InterPro" id="IPR004437">
    <property type="entry name" value="ParB/RepB/Spo0J"/>
</dbReference>
<accession>A0ABU2HZ05</accession>
<feature type="domain" description="ParB-like N-terminal" evidence="2">
    <location>
        <begin position="12"/>
        <end position="113"/>
    </location>
</feature>
<dbReference type="Pfam" id="PF17762">
    <property type="entry name" value="HTH_ParB"/>
    <property type="match status" value="1"/>
</dbReference>
<keyword evidence="4" id="KW-1185">Reference proteome</keyword>
<dbReference type="Gene3D" id="1.10.10.2830">
    <property type="match status" value="1"/>
</dbReference>
<sequence length="613" mass="67339">MNEQSRIVADAARFPLAQLVLSTINPRQHVDEAEVAELAESIWTAGLIQNLAGIETEAGEIEIVAGGRRLRALQFLAARHDDLAATRPELANPPVRIAPDAHTAQAWALAENAARRDLHPADEIRAYGKMAQSGATMPIIARAFAVSEKHVQRRLALAGLPQAVIAALAANEISLGMAAAFTISMDAARSLEVLELCRSRDWSEHQIRKALKPEAVKLSDRRACFVGLEAYQADGGRVSRDLFAEDILLDDPDILDTVFAAALAELAEDHRGEGWKWVEMSFESYVGYYQIEEGKFARLYKQEGALSADQAARFDELAALDEAETLDAATRDELTALQAIREGSYSAAQEAHSGLILYVDPRGAVQICAGLVRKEDKPAAIAAGLLIASQHEREEPPKSPISQKLREDLDRVAQGARQHAVLRDPELLLDLLAFQLSHALHWQKPFGISPGEVPNWPITGAEGYALDPRLAEHPARDMQGRDLAKSFRAFRQKGSEHIRGELTRFLAAQYQGGDAKLAALIEKVTQPRTREIWTPNAANFFSRVSGPYLSQIWRELLDIAEDAPSALAFDRLKKSEKAAQLESLFSDVAMREALGVTEEQASRISNWLPEGMS</sequence>
<organism evidence="3 4">
    <name type="scientific">Paracoccus aurantius</name>
    <dbReference type="NCBI Taxonomy" id="3073814"/>
    <lineage>
        <taxon>Bacteria</taxon>
        <taxon>Pseudomonadati</taxon>
        <taxon>Pseudomonadota</taxon>
        <taxon>Alphaproteobacteria</taxon>
        <taxon>Rhodobacterales</taxon>
        <taxon>Paracoccaceae</taxon>
        <taxon>Paracoccus</taxon>
    </lineage>
</organism>
<protein>
    <submittedName>
        <fullName evidence="3">ParB/RepB/Spo0J family partition protein</fullName>
    </submittedName>
</protein>
<dbReference type="SUPFAM" id="SSF109709">
    <property type="entry name" value="KorB DNA-binding domain-like"/>
    <property type="match status" value="1"/>
</dbReference>
<comment type="similarity">
    <text evidence="1">Belongs to the ParB family.</text>
</comment>
<dbReference type="RefSeq" id="WP_311163096.1">
    <property type="nucleotide sequence ID" value="NZ_JAVQLW010000006.1"/>
</dbReference>
<dbReference type="SMART" id="SM00470">
    <property type="entry name" value="ParB"/>
    <property type="match status" value="1"/>
</dbReference>
<evidence type="ECO:0000313" key="4">
    <source>
        <dbReference type="Proteomes" id="UP001269144"/>
    </source>
</evidence>
<dbReference type="EMBL" id="JAVQLW010000006">
    <property type="protein sequence ID" value="MDS9470275.1"/>
    <property type="molecule type" value="Genomic_DNA"/>
</dbReference>
<comment type="caution">
    <text evidence="3">The sequence shown here is derived from an EMBL/GenBank/DDBJ whole genome shotgun (WGS) entry which is preliminary data.</text>
</comment>
<name>A0ABU2HZ05_9RHOB</name>
<gene>
    <name evidence="3" type="ORF">RGQ15_22270</name>
</gene>
<evidence type="ECO:0000256" key="1">
    <source>
        <dbReference type="ARBA" id="ARBA00006295"/>
    </source>
</evidence>